<feature type="domain" description="Thioredoxin" evidence="3">
    <location>
        <begin position="60"/>
        <end position="197"/>
    </location>
</feature>
<dbReference type="Pfam" id="PF00578">
    <property type="entry name" value="AhpC-TSA"/>
    <property type="match status" value="1"/>
</dbReference>
<accession>A0A841RJ89</accession>
<dbReference type="PANTHER" id="PTHR42852:SF1">
    <property type="entry name" value="THIOREDOXIN-LIKE PROTEIN YNEN"/>
    <property type="match status" value="1"/>
</dbReference>
<dbReference type="PROSITE" id="PS51352">
    <property type="entry name" value="THIOREDOXIN_2"/>
    <property type="match status" value="1"/>
</dbReference>
<evidence type="ECO:0000259" key="3">
    <source>
        <dbReference type="PROSITE" id="PS51352"/>
    </source>
</evidence>
<keyword evidence="5" id="KW-1185">Reference proteome</keyword>
<proteinExistence type="predicted"/>
<dbReference type="InterPro" id="IPR013766">
    <property type="entry name" value="Thioredoxin_domain"/>
</dbReference>
<evidence type="ECO:0000256" key="2">
    <source>
        <dbReference type="SAM" id="MobiDB-lite"/>
    </source>
</evidence>
<dbReference type="GO" id="GO:0016491">
    <property type="term" value="F:oxidoreductase activity"/>
    <property type="evidence" value="ECO:0007669"/>
    <property type="project" value="InterPro"/>
</dbReference>
<evidence type="ECO:0000256" key="1">
    <source>
        <dbReference type="ARBA" id="ARBA00023157"/>
    </source>
</evidence>
<keyword evidence="1" id="KW-1015">Disulfide bond</keyword>
<gene>
    <name evidence="4" type="ORF">GGQ92_001537</name>
</gene>
<dbReference type="InterPro" id="IPR017937">
    <property type="entry name" value="Thioredoxin_CS"/>
</dbReference>
<organism evidence="4 5">
    <name type="scientific">Gracilibacillus halotolerans</name>
    <dbReference type="NCBI Taxonomy" id="74386"/>
    <lineage>
        <taxon>Bacteria</taxon>
        <taxon>Bacillati</taxon>
        <taxon>Bacillota</taxon>
        <taxon>Bacilli</taxon>
        <taxon>Bacillales</taxon>
        <taxon>Bacillaceae</taxon>
        <taxon>Gracilibacillus</taxon>
    </lineage>
</organism>
<comment type="caution">
    <text evidence="4">The sequence shown here is derived from an EMBL/GenBank/DDBJ whole genome shotgun (WGS) entry which is preliminary data.</text>
</comment>
<dbReference type="GO" id="GO:0016209">
    <property type="term" value="F:antioxidant activity"/>
    <property type="evidence" value="ECO:0007669"/>
    <property type="project" value="InterPro"/>
</dbReference>
<evidence type="ECO:0000313" key="5">
    <source>
        <dbReference type="Proteomes" id="UP000572212"/>
    </source>
</evidence>
<dbReference type="Gene3D" id="3.40.30.10">
    <property type="entry name" value="Glutaredoxin"/>
    <property type="match status" value="1"/>
</dbReference>
<evidence type="ECO:0000313" key="4">
    <source>
        <dbReference type="EMBL" id="MBB6512751.1"/>
    </source>
</evidence>
<dbReference type="InterPro" id="IPR050553">
    <property type="entry name" value="Thioredoxin_ResA/DsbE_sf"/>
</dbReference>
<dbReference type="PROSITE" id="PS00194">
    <property type="entry name" value="THIOREDOXIN_1"/>
    <property type="match status" value="1"/>
</dbReference>
<protein>
    <submittedName>
        <fullName evidence="4">Peroxiredoxin</fullName>
    </submittedName>
</protein>
<dbReference type="RefSeq" id="WP_184246586.1">
    <property type="nucleotide sequence ID" value="NZ_BAAACU010000028.1"/>
</dbReference>
<reference evidence="4 5" key="1">
    <citation type="submission" date="2020-08" db="EMBL/GenBank/DDBJ databases">
        <title>Genomic Encyclopedia of Type Strains, Phase IV (KMG-IV): sequencing the most valuable type-strain genomes for metagenomic binning, comparative biology and taxonomic classification.</title>
        <authorList>
            <person name="Goeker M."/>
        </authorList>
    </citation>
    <scope>NUCLEOTIDE SEQUENCE [LARGE SCALE GENOMIC DNA]</scope>
    <source>
        <strain evidence="4 5">DSM 11805</strain>
    </source>
</reference>
<dbReference type="PANTHER" id="PTHR42852">
    <property type="entry name" value="THIOL:DISULFIDE INTERCHANGE PROTEIN DSBE"/>
    <property type="match status" value="1"/>
</dbReference>
<feature type="region of interest" description="Disordered" evidence="2">
    <location>
        <begin position="27"/>
        <end position="47"/>
    </location>
</feature>
<name>A0A841RJ89_9BACI</name>
<dbReference type="InterPro" id="IPR036249">
    <property type="entry name" value="Thioredoxin-like_sf"/>
</dbReference>
<sequence>MRNAIIVIIVLGILGWVSYDFISSNNTSSENEMGNKITAPPATNGDVSENAVVESEDIGLELGEIAPDFELETLDGETAKLSDFRGEKVLLNFWATWCPPCRAEMPDMQKFHEDTNVNILAVNLIETESSPQNVPEFKDELGLTFPILLDEGSELTTEYKIMAYPTSFMIDTNGRIQYKAFGAINYDIMIQEFEKMK</sequence>
<dbReference type="CDD" id="cd02966">
    <property type="entry name" value="TlpA_like_family"/>
    <property type="match status" value="1"/>
</dbReference>
<dbReference type="SUPFAM" id="SSF52833">
    <property type="entry name" value="Thioredoxin-like"/>
    <property type="match status" value="1"/>
</dbReference>
<dbReference type="Proteomes" id="UP000572212">
    <property type="component" value="Unassembled WGS sequence"/>
</dbReference>
<dbReference type="EMBL" id="JACHON010000004">
    <property type="protein sequence ID" value="MBB6512751.1"/>
    <property type="molecule type" value="Genomic_DNA"/>
</dbReference>
<dbReference type="AlphaFoldDB" id="A0A841RJ89"/>
<dbReference type="InterPro" id="IPR000866">
    <property type="entry name" value="AhpC/TSA"/>
</dbReference>